<organism evidence="13 14">
    <name type="scientific">Coregonus suidteri</name>
    <dbReference type="NCBI Taxonomy" id="861788"/>
    <lineage>
        <taxon>Eukaryota</taxon>
        <taxon>Metazoa</taxon>
        <taxon>Chordata</taxon>
        <taxon>Craniata</taxon>
        <taxon>Vertebrata</taxon>
        <taxon>Euteleostomi</taxon>
        <taxon>Actinopterygii</taxon>
        <taxon>Neopterygii</taxon>
        <taxon>Teleostei</taxon>
        <taxon>Protacanthopterygii</taxon>
        <taxon>Salmoniformes</taxon>
        <taxon>Salmonidae</taxon>
        <taxon>Coregoninae</taxon>
        <taxon>Coregonus</taxon>
    </lineage>
</organism>
<feature type="region of interest" description="Disordered" evidence="11">
    <location>
        <begin position="751"/>
        <end position="828"/>
    </location>
</feature>
<feature type="compositionally biased region" description="Pro residues" evidence="11">
    <location>
        <begin position="874"/>
        <end position="885"/>
    </location>
</feature>
<evidence type="ECO:0000256" key="4">
    <source>
        <dbReference type="ARBA" id="ARBA00022685"/>
    </source>
</evidence>
<feature type="region of interest" description="Disordered" evidence="11">
    <location>
        <begin position="520"/>
        <end position="564"/>
    </location>
</feature>
<dbReference type="PROSITE" id="PS51034">
    <property type="entry name" value="ZP_2"/>
    <property type="match status" value="1"/>
</dbReference>
<accession>A0AAN8M467</accession>
<keyword evidence="14" id="KW-1185">Reference proteome</keyword>
<keyword evidence="7" id="KW-0472">Membrane</keyword>
<evidence type="ECO:0000259" key="12">
    <source>
        <dbReference type="PROSITE" id="PS51034"/>
    </source>
</evidence>
<proteinExistence type="predicted"/>
<keyword evidence="6" id="KW-1133">Transmembrane helix</keyword>
<evidence type="ECO:0000313" key="13">
    <source>
        <dbReference type="EMBL" id="KAK6311821.1"/>
    </source>
</evidence>
<comment type="caution">
    <text evidence="13">The sequence shown here is derived from an EMBL/GenBank/DDBJ whole genome shotgun (WGS) entry which is preliminary data.</text>
</comment>
<dbReference type="InterPro" id="IPR051148">
    <property type="entry name" value="Zona_Pellucida_Domain_gp"/>
</dbReference>
<feature type="region of interest" description="Disordered" evidence="11">
    <location>
        <begin position="455"/>
        <end position="498"/>
    </location>
</feature>
<dbReference type="InterPro" id="IPR042235">
    <property type="entry name" value="ZP-C_dom"/>
</dbReference>
<feature type="compositionally biased region" description="Pro residues" evidence="11">
    <location>
        <begin position="777"/>
        <end position="786"/>
    </location>
</feature>
<feature type="compositionally biased region" description="Polar residues" evidence="11">
    <location>
        <begin position="481"/>
        <end position="491"/>
    </location>
</feature>
<dbReference type="PANTHER" id="PTHR23343:SF117">
    <property type="entry name" value="ZONA PELLUCIDA SPERM-BINDING PROTEIN 4-LIKE ISOFORM X1"/>
    <property type="match status" value="1"/>
</dbReference>
<dbReference type="Pfam" id="PF00100">
    <property type="entry name" value="Zona_pellucida"/>
    <property type="match status" value="1"/>
</dbReference>
<feature type="compositionally biased region" description="Low complexity" evidence="11">
    <location>
        <begin position="810"/>
        <end position="828"/>
    </location>
</feature>
<dbReference type="Gene3D" id="2.60.40.4100">
    <property type="entry name" value="Zona pellucida, ZP-C domain"/>
    <property type="match status" value="1"/>
</dbReference>
<feature type="compositionally biased region" description="Low complexity" evidence="11">
    <location>
        <begin position="520"/>
        <end position="540"/>
    </location>
</feature>
<feature type="compositionally biased region" description="Pro residues" evidence="11">
    <location>
        <begin position="455"/>
        <end position="479"/>
    </location>
</feature>
<feature type="compositionally biased region" description="Basic and acidic residues" evidence="11">
    <location>
        <begin position="151"/>
        <end position="162"/>
    </location>
</feature>
<feature type="region of interest" description="Disordered" evidence="11">
    <location>
        <begin position="849"/>
        <end position="885"/>
    </location>
</feature>
<sequence length="1381" mass="152414">MIILAMYVKQNGYRILILYILTITRCLRGQAHDSTGKIIIHTPVAFTESTQNHLSSGSISRNDKLTQDIPTTKTNARQTNPSRISVDKPARRQFHETKPGEIGESYENARKYKLSQDFEEVNRSRLSGRKRMRFQSRMVLFNDRNGKYHAKQHEEKHSEDSPSKSYSNIDCNQGKIQNLHRGKFSITGNDENHSQMAYQSDSATPGVRAGKVRGEIAKAEESWLRMEPVVECGDETMTLTVRGRRAIHLLVDRANASAVPLAQLPSQCGYSVESTWRDLMFVVPYDACHVKQEEDGSYVLPLVWRGTPVKMSCPVSQAQALAPSSLCCSSQGMTVRLQGHGAKEELRVKVRGGWMPLLSLALQCGYIMDRQHGELLISAPFTACGITSKDGKYILSLQIGENAITLACPSALPDQVIQPLRPAVDFLHYATKGPTNSVSTTLLSNPTSITMSNPVPHPFFPFNPQPTLPPDHPHQPPSPGSHVTSRSTTGPSDHPPLAPRLQAYPFYQYYHLHTMPLSESYQSPLSSSPPSQLPTTGPSGDPTESKPCHTPTTPVPSHPNYYDPHVTQYSSTIAGHPVHSEAPTLQTPAYTLHPYYHNYHHPKIPILEPPQGPSPGAKTGTSTNGPQVEPPAPHTPNPIFPVFPHYYLYHPKVPPYNPPQLPQPVTPASHSSTLPVSSSQTLRILPASDMPHLPPYPHYYTPQTPGEVKRSHHPDDDPFIHLQTLKPIISPNSSPTLTELPFYQYTLNFPYKPTPNQKHRNGLQTNNPSRPMDEHPPVVPSPPLSPPDQSGKSHPHGHLKWPPQQQPSNSHTVTSSTVQSRSTSSTSVAHAATQPLLFPNFPPLYYPHLKSPISNPQQEPNPVTLLPTALPAPSSTPTPASTPGPPVYPHYYYHPYYYYSIPYDPYRLPQPVDHASSAPSKGAQTPPSQTSAPHTMETSHQPALPYDYAQAKMPIQITPPATNSLQTPTPTPESTTPEIPPFPFDPYYYYFYYHPGMSIYDQDQSYEPSTHAEKTSGAQAPIDSDHYRRGSFAHTHVESPTHAPHPTTNPIHNPSHHHIIHPQPSTIPSPHRPHTGPTGNMSDTLMKDPGFKADTHTPCGLSHHDCAGFLGCCSYPVNECTSGRQFVFAVPGSLVDPTVTPLPADSHVSCTPQRITSDLYSVPLDGCGVHRYEAGQAVVHLLEFNALLSTQHEHSTTFEDSPVRLMVACRSSPGSPGRVRYHVMSTTPTPPVPTQGSLAVRLRIATDEHYSSFYPEKHRPISLLQGQPLHLEVGLLSPPDLDPGLVLLVHYCLAYSDTPLARWLLIYDGCPSRGDSQAPPPPPAQPRHTRRLTITTFQSLPTGSPSHLEDQEIYFMCSTEVCSPADGDCIEGCFRGPKLDD</sequence>
<keyword evidence="4" id="KW-0165">Cleavage on pair of basic residues</keyword>
<evidence type="ECO:0000256" key="6">
    <source>
        <dbReference type="ARBA" id="ARBA00022989"/>
    </source>
</evidence>
<keyword evidence="2" id="KW-1003">Cell membrane</keyword>
<dbReference type="InterPro" id="IPR001507">
    <property type="entry name" value="ZP_dom"/>
</dbReference>
<name>A0AAN8M467_9TELE</name>
<keyword evidence="3" id="KW-0272">Extracellular matrix</keyword>
<feature type="region of interest" description="Disordered" evidence="11">
    <location>
        <begin position="910"/>
        <end position="940"/>
    </location>
</feature>
<evidence type="ECO:0000256" key="8">
    <source>
        <dbReference type="ARBA" id="ARBA00023157"/>
    </source>
</evidence>
<dbReference type="GO" id="GO:0032190">
    <property type="term" value="F:acrosin binding"/>
    <property type="evidence" value="ECO:0007669"/>
    <property type="project" value="TreeGrafter"/>
</dbReference>
<dbReference type="InterPro" id="IPR055355">
    <property type="entry name" value="ZP-C"/>
</dbReference>
<feature type="compositionally biased region" description="Low complexity" evidence="11">
    <location>
        <begin position="860"/>
        <end position="873"/>
    </location>
</feature>
<evidence type="ECO:0000256" key="9">
    <source>
        <dbReference type="ARBA" id="ARBA00023279"/>
    </source>
</evidence>
<evidence type="ECO:0000256" key="5">
    <source>
        <dbReference type="ARBA" id="ARBA00022692"/>
    </source>
</evidence>
<dbReference type="Proteomes" id="UP001356427">
    <property type="component" value="Unassembled WGS sequence"/>
</dbReference>
<feature type="region of interest" description="Disordered" evidence="11">
    <location>
        <begin position="149"/>
        <end position="170"/>
    </location>
</feature>
<dbReference type="EMBL" id="JAGTTL010000015">
    <property type="protein sequence ID" value="KAK6311821.1"/>
    <property type="molecule type" value="Genomic_DNA"/>
</dbReference>
<feature type="compositionally biased region" description="Low complexity" evidence="11">
    <location>
        <begin position="1040"/>
        <end position="1053"/>
    </location>
</feature>
<keyword evidence="3" id="KW-0964">Secreted</keyword>
<dbReference type="SMART" id="SM00241">
    <property type="entry name" value="ZP"/>
    <property type="match status" value="1"/>
</dbReference>
<dbReference type="GO" id="GO:0035805">
    <property type="term" value="C:egg coat"/>
    <property type="evidence" value="ECO:0007669"/>
    <property type="project" value="UniProtKB-SubCell"/>
</dbReference>
<dbReference type="GO" id="GO:0035804">
    <property type="term" value="F:structural constituent of egg coat"/>
    <property type="evidence" value="ECO:0007669"/>
    <property type="project" value="TreeGrafter"/>
</dbReference>
<keyword evidence="9" id="KW-0278">Fertilization</keyword>
<evidence type="ECO:0000256" key="3">
    <source>
        <dbReference type="ARBA" id="ARBA00022530"/>
    </source>
</evidence>
<comment type="subcellular location">
    <subcellularLocation>
        <location evidence="1">Cell membrane</location>
        <topology evidence="1">Single-pass type I membrane protein</topology>
    </subcellularLocation>
    <subcellularLocation>
        <location evidence="10">Zona pellucida</location>
    </subcellularLocation>
</comment>
<evidence type="ECO:0000256" key="7">
    <source>
        <dbReference type="ARBA" id="ARBA00023136"/>
    </source>
</evidence>
<dbReference type="PANTHER" id="PTHR23343">
    <property type="entry name" value="ZONA PELLUCIDA SPERM-BINDING PROTEIN"/>
    <property type="match status" value="1"/>
</dbReference>
<dbReference type="GO" id="GO:0007339">
    <property type="term" value="P:binding of sperm to zona pellucida"/>
    <property type="evidence" value="ECO:0007669"/>
    <property type="project" value="TreeGrafter"/>
</dbReference>
<evidence type="ECO:0000256" key="11">
    <source>
        <dbReference type="SAM" id="MobiDB-lite"/>
    </source>
</evidence>
<gene>
    <name evidence="13" type="ORF">J4Q44_G00174850</name>
</gene>
<feature type="compositionally biased region" description="Polar residues" evidence="11">
    <location>
        <begin position="917"/>
        <end position="940"/>
    </location>
</feature>
<keyword evidence="8" id="KW-1015">Disulfide bond</keyword>
<feature type="domain" description="ZP" evidence="12">
    <location>
        <begin position="1119"/>
        <end position="1376"/>
    </location>
</feature>
<evidence type="ECO:0000256" key="1">
    <source>
        <dbReference type="ARBA" id="ARBA00004251"/>
    </source>
</evidence>
<reference evidence="13 14" key="1">
    <citation type="submission" date="2021-04" db="EMBL/GenBank/DDBJ databases">
        <authorList>
            <person name="De Guttry C."/>
            <person name="Zahm M."/>
            <person name="Klopp C."/>
            <person name="Cabau C."/>
            <person name="Louis A."/>
            <person name="Berthelot C."/>
            <person name="Parey E."/>
            <person name="Roest Crollius H."/>
            <person name="Montfort J."/>
            <person name="Robinson-Rechavi M."/>
            <person name="Bucao C."/>
            <person name="Bouchez O."/>
            <person name="Gislard M."/>
            <person name="Lluch J."/>
            <person name="Milhes M."/>
            <person name="Lampietro C."/>
            <person name="Lopez Roques C."/>
            <person name="Donnadieu C."/>
            <person name="Braasch I."/>
            <person name="Desvignes T."/>
            <person name="Postlethwait J."/>
            <person name="Bobe J."/>
            <person name="Wedekind C."/>
            <person name="Guiguen Y."/>
        </authorList>
    </citation>
    <scope>NUCLEOTIDE SEQUENCE [LARGE SCALE GENOMIC DNA]</scope>
    <source>
        <strain evidence="13">Cs_M1</strain>
        <tissue evidence="13">Blood</tissue>
    </source>
</reference>
<feature type="region of interest" description="Disordered" evidence="11">
    <location>
        <begin position="608"/>
        <end position="632"/>
    </location>
</feature>
<dbReference type="GO" id="GO:0060468">
    <property type="term" value="P:prevention of polyspermy"/>
    <property type="evidence" value="ECO:0007669"/>
    <property type="project" value="TreeGrafter"/>
</dbReference>
<dbReference type="GO" id="GO:0005886">
    <property type="term" value="C:plasma membrane"/>
    <property type="evidence" value="ECO:0007669"/>
    <property type="project" value="UniProtKB-SubCell"/>
</dbReference>
<evidence type="ECO:0000256" key="2">
    <source>
        <dbReference type="ARBA" id="ARBA00022475"/>
    </source>
</evidence>
<protein>
    <recommendedName>
        <fullName evidence="12">ZP domain-containing protein</fullName>
    </recommendedName>
</protein>
<evidence type="ECO:0000313" key="14">
    <source>
        <dbReference type="Proteomes" id="UP001356427"/>
    </source>
</evidence>
<feature type="region of interest" description="Disordered" evidence="11">
    <location>
        <begin position="1003"/>
        <end position="1089"/>
    </location>
</feature>
<evidence type="ECO:0000256" key="10">
    <source>
        <dbReference type="ARBA" id="ARBA00024183"/>
    </source>
</evidence>
<keyword evidence="5" id="KW-0812">Transmembrane</keyword>